<dbReference type="SUPFAM" id="SSF46894">
    <property type="entry name" value="C-terminal effector domain of the bipartite response regulators"/>
    <property type="match status" value="1"/>
</dbReference>
<evidence type="ECO:0000313" key="7">
    <source>
        <dbReference type="EMBL" id="HGS88194.1"/>
    </source>
</evidence>
<dbReference type="InterPro" id="IPR005158">
    <property type="entry name" value="BTAD"/>
</dbReference>
<dbReference type="GO" id="GO:0005737">
    <property type="term" value="C:cytoplasm"/>
    <property type="evidence" value="ECO:0007669"/>
    <property type="project" value="TreeGrafter"/>
</dbReference>
<evidence type="ECO:0000256" key="3">
    <source>
        <dbReference type="ARBA" id="ARBA00022840"/>
    </source>
</evidence>
<dbReference type="GO" id="GO:0005524">
    <property type="term" value="F:ATP binding"/>
    <property type="evidence" value="ECO:0007669"/>
    <property type="project" value="UniProtKB-KW"/>
</dbReference>
<keyword evidence="2" id="KW-0547">Nucleotide-binding</keyword>
<dbReference type="Gene3D" id="1.10.10.10">
    <property type="entry name" value="Winged helix-like DNA-binding domain superfamily/Winged helix DNA-binding domain"/>
    <property type="match status" value="1"/>
</dbReference>
<comment type="caution">
    <text evidence="7">The sequence shown here is derived from an EMBL/GenBank/DDBJ whole genome shotgun (WGS) entry which is preliminary data.</text>
</comment>
<dbReference type="InterPro" id="IPR019734">
    <property type="entry name" value="TPR_rpt"/>
</dbReference>
<organism evidence="7">
    <name type="scientific">Bellilinea caldifistulae</name>
    <dbReference type="NCBI Taxonomy" id="360411"/>
    <lineage>
        <taxon>Bacteria</taxon>
        <taxon>Bacillati</taxon>
        <taxon>Chloroflexota</taxon>
        <taxon>Anaerolineae</taxon>
        <taxon>Anaerolineales</taxon>
        <taxon>Anaerolineaceae</taxon>
        <taxon>Bellilinea</taxon>
    </lineage>
</organism>
<dbReference type="SUPFAM" id="SSF48452">
    <property type="entry name" value="TPR-like"/>
    <property type="match status" value="4"/>
</dbReference>
<gene>
    <name evidence="7" type="ORF">ENT17_11350</name>
</gene>
<dbReference type="InterPro" id="IPR016032">
    <property type="entry name" value="Sig_transdc_resp-reg_C-effctor"/>
</dbReference>
<dbReference type="Gene3D" id="3.40.50.300">
    <property type="entry name" value="P-loop containing nucleotide triphosphate hydrolases"/>
    <property type="match status" value="1"/>
</dbReference>
<dbReference type="Gene3D" id="1.25.40.10">
    <property type="entry name" value="Tetratricopeptide repeat domain"/>
    <property type="match status" value="4"/>
</dbReference>
<dbReference type="InterPro" id="IPR041664">
    <property type="entry name" value="AAA_16"/>
</dbReference>
<reference evidence="7" key="1">
    <citation type="journal article" date="2020" name="mSystems">
        <title>Genome- and Community-Level Interaction Insights into Carbon Utilization and Element Cycling Functions of Hydrothermarchaeota in Hydrothermal Sediment.</title>
        <authorList>
            <person name="Zhou Z."/>
            <person name="Liu Y."/>
            <person name="Xu W."/>
            <person name="Pan J."/>
            <person name="Luo Z.H."/>
            <person name="Li M."/>
        </authorList>
    </citation>
    <scope>NUCLEOTIDE SEQUENCE [LARGE SCALE GENOMIC DNA]</scope>
    <source>
        <strain evidence="7">SpSt-556</strain>
    </source>
</reference>
<dbReference type="PANTHER" id="PTHR16305:SF28">
    <property type="entry name" value="GUANYLATE CYCLASE DOMAIN-CONTAINING PROTEIN"/>
    <property type="match status" value="1"/>
</dbReference>
<dbReference type="InterPro" id="IPR027417">
    <property type="entry name" value="P-loop_NTPase"/>
</dbReference>
<dbReference type="GO" id="GO:0006355">
    <property type="term" value="P:regulation of DNA-templated transcription"/>
    <property type="evidence" value="ECO:0007669"/>
    <property type="project" value="InterPro"/>
</dbReference>
<keyword evidence="3" id="KW-0067">ATP-binding</keyword>
<dbReference type="Pfam" id="PF13424">
    <property type="entry name" value="TPR_12"/>
    <property type="match status" value="1"/>
</dbReference>
<dbReference type="InterPro" id="IPR036388">
    <property type="entry name" value="WH-like_DNA-bd_sf"/>
</dbReference>
<dbReference type="GO" id="GO:0004016">
    <property type="term" value="F:adenylate cyclase activity"/>
    <property type="evidence" value="ECO:0007669"/>
    <property type="project" value="TreeGrafter"/>
</dbReference>
<evidence type="ECO:0000256" key="2">
    <source>
        <dbReference type="ARBA" id="ARBA00022741"/>
    </source>
</evidence>
<protein>
    <submittedName>
        <fullName evidence="7">Tetratricopeptide repeat protein</fullName>
    </submittedName>
</protein>
<evidence type="ECO:0000256" key="1">
    <source>
        <dbReference type="ARBA" id="ARBA00005820"/>
    </source>
</evidence>
<proteinExistence type="inferred from homology"/>
<dbReference type="PANTHER" id="PTHR16305">
    <property type="entry name" value="TESTICULAR SOLUBLE ADENYLYL CYCLASE"/>
    <property type="match status" value="1"/>
</dbReference>
<dbReference type="InterPro" id="IPR001867">
    <property type="entry name" value="OmpR/PhoB-type_DNA-bd"/>
</dbReference>
<dbReference type="Pfam" id="PF03704">
    <property type="entry name" value="BTAD"/>
    <property type="match status" value="1"/>
</dbReference>
<comment type="similarity">
    <text evidence="1">Belongs to the AfsR/DnrI/RedD regulatory family.</text>
</comment>
<dbReference type="SMART" id="SM00028">
    <property type="entry name" value="TPR"/>
    <property type="match status" value="8"/>
</dbReference>
<dbReference type="SMART" id="SM01043">
    <property type="entry name" value="BTAD"/>
    <property type="match status" value="1"/>
</dbReference>
<feature type="domain" description="Bacterial transcriptional activator" evidence="6">
    <location>
        <begin position="120"/>
        <end position="255"/>
    </location>
</feature>
<dbReference type="InterPro" id="IPR011990">
    <property type="entry name" value="TPR-like_helical_dom_sf"/>
</dbReference>
<dbReference type="Pfam" id="PF13191">
    <property type="entry name" value="AAA_16"/>
    <property type="match status" value="1"/>
</dbReference>
<dbReference type="SMART" id="SM00862">
    <property type="entry name" value="Trans_reg_C"/>
    <property type="match status" value="1"/>
</dbReference>
<evidence type="ECO:0000259" key="5">
    <source>
        <dbReference type="SMART" id="SM00862"/>
    </source>
</evidence>
<accession>A0A7C4QA56</accession>
<evidence type="ECO:0000256" key="4">
    <source>
        <dbReference type="ARBA" id="ARBA00023125"/>
    </source>
</evidence>
<dbReference type="AlphaFoldDB" id="A0A7C4QA56"/>
<feature type="domain" description="OmpR/PhoB-type" evidence="5">
    <location>
        <begin position="39"/>
        <end position="112"/>
    </location>
</feature>
<name>A0A7C4QA56_9CHLR</name>
<evidence type="ECO:0000259" key="6">
    <source>
        <dbReference type="SMART" id="SM01043"/>
    </source>
</evidence>
<dbReference type="GO" id="GO:0000160">
    <property type="term" value="P:phosphorelay signal transduction system"/>
    <property type="evidence" value="ECO:0007669"/>
    <property type="project" value="InterPro"/>
</dbReference>
<sequence length="1180" mass="133680">MAMNYWYNESEEIRMRAEMNTRPGLAIFLFGRPEVLRGNQPLPPLATQKTQSLLAYLIIHCNRSHLRDELAALFWGDRDDAHAHHSLTTALWRIRRLLGKEYLLSDSTRVQFNPHSTFWLDITEFEKRVKRIPANPADLAAAVDLYRGDLLEGFYDDWCIEERYYLESLYLDALKRLVDWHEARSNWGEVLVYTQKYLAHDSLMQNMHLARIRAMLALGDRAGARHQWQVCCETRQQELHALPSPEVLREAEDLLGAEFTIPLLIEPLPEKKPPPWNRLERPPFVGRRQEMAVLQALWEQAAQGRGHMVFISGEAGVGKTRLTEEFAAMVRWHGGMVAHGHCFQSEHILPNQLLGEMLRDLVRQENEILLGLPAWARNELARLVPEWNPPKVQPTSSTGPLQADQQSILFTAMVTLIRQFASQSPLLVVLEDLHWAAETTLAAIHYLVRRTGDVPVLYLATFRPEDVFQNPALSSITAQLTRDGLAQNLALERLTREEIAELVQRTMNAEAGYGNRLYDHTQGNAFYTIETLRALAGAPLPEGRLPVPDTVRDLIQSRLEQLSPTAREWITWAAVAGRAFDLELVRRACGVDENTALEAVDELLRQGFLCEASGMAGSDYEFVHQLVHQATYMGIHHRRRRRLHRLIGEAMEGLIKDHSLAASTLAYHFDTSGEFEKALQYHDLAAQVTAIDFAWQEAEEHLGRMLWLIEQLDPQQGDSEYLHRRGQILIRRAELHSLQARLKERDADLEALNTLADNHCDEYLRLQTRIQRARFLNLDARYEQAISVAREGLVLAEQLQDIATHSYLLTQIGFAHYFLGKPKSALFSLDAALRMTPETDSETRRHILHILGYVHFHLGNFGCALACQQESLAMHQTIGDYNGMIWAGLDMAATFQKMGRMVEAAEYLNRYLQLAQHIGARSAEVYGRIQLGSWYLCQGNYPAAEETFSQALASQEGLRTEHARVAAEVGIGFAFYHLGYGAKAQDWFEQAVGRARPIQHLRRAVEALIGLGMIACDSGQYPAAHTFLGEAVAIARESDCRGNLAAGLAALARAERHCGNLSLSLAHASEATRIAEEIGWPAIQMWGELENGLTRLSQGDPETALVHTRRAVDLAPQCDESWVGSEQVYRAHSRVLQALGRIEAANEAERFFEGILESKADRILNPKRRQHYREFAKRNI</sequence>
<dbReference type="SUPFAM" id="SSF52540">
    <property type="entry name" value="P-loop containing nucleoside triphosphate hydrolases"/>
    <property type="match status" value="1"/>
</dbReference>
<keyword evidence="4" id="KW-0238">DNA-binding</keyword>
<dbReference type="GO" id="GO:0003677">
    <property type="term" value="F:DNA binding"/>
    <property type="evidence" value="ECO:0007669"/>
    <property type="project" value="UniProtKB-KW"/>
</dbReference>
<dbReference type="EMBL" id="DSXR01000116">
    <property type="protein sequence ID" value="HGS88194.1"/>
    <property type="molecule type" value="Genomic_DNA"/>
</dbReference>